<name>A0ABR4KDR5_9EURO</name>
<dbReference type="InterPro" id="IPR036928">
    <property type="entry name" value="AS_sf"/>
</dbReference>
<dbReference type="Proteomes" id="UP001610444">
    <property type="component" value="Unassembled WGS sequence"/>
</dbReference>
<gene>
    <name evidence="4" type="ORF">BJX68DRAFT_275753</name>
</gene>
<comment type="similarity">
    <text evidence="1">Belongs to the amidase family.</text>
</comment>
<evidence type="ECO:0000256" key="1">
    <source>
        <dbReference type="ARBA" id="ARBA00009199"/>
    </source>
</evidence>
<evidence type="ECO:0000256" key="2">
    <source>
        <dbReference type="ARBA" id="ARBA00022801"/>
    </source>
</evidence>
<feature type="domain" description="Amidase" evidence="3">
    <location>
        <begin position="81"/>
        <end position="526"/>
    </location>
</feature>
<proteinExistence type="inferred from homology"/>
<dbReference type="Pfam" id="PF01425">
    <property type="entry name" value="Amidase"/>
    <property type="match status" value="1"/>
</dbReference>
<dbReference type="PANTHER" id="PTHR46072">
    <property type="entry name" value="AMIDASE-RELATED-RELATED"/>
    <property type="match status" value="1"/>
</dbReference>
<accession>A0ABR4KDR5</accession>
<evidence type="ECO:0000313" key="5">
    <source>
        <dbReference type="Proteomes" id="UP001610444"/>
    </source>
</evidence>
<protein>
    <submittedName>
        <fullName evidence="4">Amidase signature domain-containing protein</fullName>
    </submittedName>
</protein>
<evidence type="ECO:0000259" key="3">
    <source>
        <dbReference type="Pfam" id="PF01425"/>
    </source>
</evidence>
<dbReference type="RefSeq" id="XP_070899299.1">
    <property type="nucleotide sequence ID" value="XM_071047910.1"/>
</dbReference>
<dbReference type="SUPFAM" id="SSF75304">
    <property type="entry name" value="Amidase signature (AS) enzymes"/>
    <property type="match status" value="1"/>
</dbReference>
<comment type="caution">
    <text evidence="4">The sequence shown here is derived from an EMBL/GenBank/DDBJ whole genome shotgun (WGS) entry which is preliminary data.</text>
</comment>
<dbReference type="Gene3D" id="3.90.1300.10">
    <property type="entry name" value="Amidase signature (AS) domain"/>
    <property type="match status" value="1"/>
</dbReference>
<dbReference type="PIRSF" id="PIRSF001221">
    <property type="entry name" value="Amidase_fungi"/>
    <property type="match status" value="1"/>
</dbReference>
<keyword evidence="5" id="KW-1185">Reference proteome</keyword>
<keyword evidence="2" id="KW-0378">Hydrolase</keyword>
<dbReference type="GeneID" id="98163074"/>
<evidence type="ECO:0000313" key="4">
    <source>
        <dbReference type="EMBL" id="KAL2850430.1"/>
    </source>
</evidence>
<reference evidence="4 5" key="1">
    <citation type="submission" date="2024-07" db="EMBL/GenBank/DDBJ databases">
        <title>Section-level genome sequencing and comparative genomics of Aspergillus sections Usti and Cavernicolus.</title>
        <authorList>
            <consortium name="Lawrence Berkeley National Laboratory"/>
            <person name="Nybo J.L."/>
            <person name="Vesth T.C."/>
            <person name="Theobald S."/>
            <person name="Frisvad J.C."/>
            <person name="Larsen T.O."/>
            <person name="Kjaerboelling I."/>
            <person name="Rothschild-Mancinelli K."/>
            <person name="Lyhne E.K."/>
            <person name="Kogle M.E."/>
            <person name="Barry K."/>
            <person name="Clum A."/>
            <person name="Na H."/>
            <person name="Ledsgaard L."/>
            <person name="Lin J."/>
            <person name="Lipzen A."/>
            <person name="Kuo A."/>
            <person name="Riley R."/>
            <person name="Mondo S."/>
            <person name="LaButti K."/>
            <person name="Haridas S."/>
            <person name="Pangalinan J."/>
            <person name="Salamov A.A."/>
            <person name="Simmons B.A."/>
            <person name="Magnuson J.K."/>
            <person name="Chen J."/>
            <person name="Drula E."/>
            <person name="Henrissat B."/>
            <person name="Wiebenga A."/>
            <person name="Lubbers R.J."/>
            <person name="Gomes A.C."/>
            <person name="Macurrencykelacurrency M.R."/>
            <person name="Stajich J."/>
            <person name="Grigoriev I.V."/>
            <person name="Mortensen U.H."/>
            <person name="De vries R.P."/>
            <person name="Baker S.E."/>
            <person name="Andersen M.R."/>
        </authorList>
    </citation>
    <scope>NUCLEOTIDE SEQUENCE [LARGE SCALE GENOMIC DNA]</scope>
    <source>
        <strain evidence="4 5">CBS 756.74</strain>
    </source>
</reference>
<dbReference type="InterPro" id="IPR023631">
    <property type="entry name" value="Amidase_dom"/>
</dbReference>
<organism evidence="4 5">
    <name type="scientific">Aspergillus pseudodeflectus</name>
    <dbReference type="NCBI Taxonomy" id="176178"/>
    <lineage>
        <taxon>Eukaryota</taxon>
        <taxon>Fungi</taxon>
        <taxon>Dikarya</taxon>
        <taxon>Ascomycota</taxon>
        <taxon>Pezizomycotina</taxon>
        <taxon>Eurotiomycetes</taxon>
        <taxon>Eurotiomycetidae</taxon>
        <taxon>Eurotiales</taxon>
        <taxon>Aspergillaceae</taxon>
        <taxon>Aspergillus</taxon>
        <taxon>Aspergillus subgen. Nidulantes</taxon>
    </lineage>
</organism>
<dbReference type="EMBL" id="JBFXLR010000020">
    <property type="protein sequence ID" value="KAL2850430.1"/>
    <property type="molecule type" value="Genomic_DNA"/>
</dbReference>
<sequence length="540" mass="58436">MPAEWEQKARQKREALADKIPSEWGLPSHLIEKAKVTDNILGIPRESGILSEEELTITENYDATALLERLTTGRLTASKVATAFCKRAAIAQQLTCCLTEIFFDQAIVRAEELDRHLAATGKPVGPLHGIPISLKDSFNVKGVHTTLGYVSFLDRPPLSVNSPMVDLLLRAGAIIYVKTHIPQTMMTCDSHTNVFGRTRNPYSRCLTAGGSCGGEGALIAMRGSILGVGTDVGGSTRIPSFCCGITGFKASVGRLPFAGQTPPGRLGLAGGIGVALGPLCTSLRDADLFFRTIVSSRPEDMDDNSLGFSYIEPPPLKPQLTIGILPEDPEFPLQPPMYRTITTVAQKLAAAGHRVIDLPSGDLPSLASTCKLAFSFFKMDPDRSPLQNIKNGGEPYVPSLSVLYDLDNLGPEPTLRDLYNLNVTKAQVAAKMRQAWMKSGVDVVIAPAYQSCAPLHDTYGDNVYTVIWNVVDYPACVIPVGNANKAADAKFTRDVAYTPAYQPDQIEGAPCHVQIVGRRLKEEVLLQHAKVIDKILAEEI</sequence>
<dbReference type="PANTHER" id="PTHR46072:SF5">
    <property type="entry name" value="GENERAL AMIDASE-C"/>
    <property type="match status" value="1"/>
</dbReference>